<proteinExistence type="predicted"/>
<dbReference type="Proteomes" id="UP001150925">
    <property type="component" value="Unassembled WGS sequence"/>
</dbReference>
<sequence>SNGPVKTDTSEPIPDGITKDTIFQHIATQLQDVDITTDPDLLRLIDGDDSSGAESSDTSLAYSSDNASDTAMDDVDDEAAREALSKFLEQWVGDEL</sequence>
<protein>
    <submittedName>
        <fullName evidence="2">Uncharacterized protein</fullName>
    </submittedName>
</protein>
<dbReference type="OrthoDB" id="10536761at2759"/>
<organism evidence="2 3">
    <name type="scientific">Dispira parvispora</name>
    <dbReference type="NCBI Taxonomy" id="1520584"/>
    <lineage>
        <taxon>Eukaryota</taxon>
        <taxon>Fungi</taxon>
        <taxon>Fungi incertae sedis</taxon>
        <taxon>Zoopagomycota</taxon>
        <taxon>Kickxellomycotina</taxon>
        <taxon>Dimargaritomycetes</taxon>
        <taxon>Dimargaritales</taxon>
        <taxon>Dimargaritaceae</taxon>
        <taxon>Dispira</taxon>
    </lineage>
</organism>
<evidence type="ECO:0000313" key="3">
    <source>
        <dbReference type="Proteomes" id="UP001150925"/>
    </source>
</evidence>
<feature type="compositionally biased region" description="Low complexity" evidence="1">
    <location>
        <begin position="50"/>
        <end position="59"/>
    </location>
</feature>
<feature type="non-terminal residue" evidence="2">
    <location>
        <position position="1"/>
    </location>
</feature>
<dbReference type="EMBL" id="JANBPY010003343">
    <property type="protein sequence ID" value="KAJ1952005.1"/>
    <property type="molecule type" value="Genomic_DNA"/>
</dbReference>
<evidence type="ECO:0000313" key="2">
    <source>
        <dbReference type="EMBL" id="KAJ1952005.1"/>
    </source>
</evidence>
<feature type="region of interest" description="Disordered" evidence="1">
    <location>
        <begin position="46"/>
        <end position="77"/>
    </location>
</feature>
<gene>
    <name evidence="2" type="ORF">IWQ62_006318</name>
</gene>
<accession>A0A9W8DYQ0</accession>
<keyword evidence="3" id="KW-1185">Reference proteome</keyword>
<comment type="caution">
    <text evidence="2">The sequence shown here is derived from an EMBL/GenBank/DDBJ whole genome shotgun (WGS) entry which is preliminary data.</text>
</comment>
<reference evidence="2" key="1">
    <citation type="submission" date="2022-07" db="EMBL/GenBank/DDBJ databases">
        <title>Phylogenomic reconstructions and comparative analyses of Kickxellomycotina fungi.</title>
        <authorList>
            <person name="Reynolds N.K."/>
            <person name="Stajich J.E."/>
            <person name="Barry K."/>
            <person name="Grigoriev I.V."/>
            <person name="Crous P."/>
            <person name="Smith M.E."/>
        </authorList>
    </citation>
    <scope>NUCLEOTIDE SEQUENCE</scope>
    <source>
        <strain evidence="2">RSA 1196</strain>
    </source>
</reference>
<name>A0A9W8DYQ0_9FUNG</name>
<feature type="compositionally biased region" description="Polar residues" evidence="1">
    <location>
        <begin position="60"/>
        <end position="69"/>
    </location>
</feature>
<evidence type="ECO:0000256" key="1">
    <source>
        <dbReference type="SAM" id="MobiDB-lite"/>
    </source>
</evidence>
<dbReference type="AlphaFoldDB" id="A0A9W8DYQ0"/>